<dbReference type="OrthoDB" id="116420at2157"/>
<evidence type="ECO:0000313" key="2">
    <source>
        <dbReference type="EMBL" id="PWR72721.1"/>
    </source>
</evidence>
<dbReference type="EMBL" id="QGMY01000006">
    <property type="protein sequence ID" value="PWR72721.1"/>
    <property type="molecule type" value="Genomic_DNA"/>
</dbReference>
<dbReference type="GeneID" id="97548580"/>
<evidence type="ECO:0000256" key="1">
    <source>
        <dbReference type="SAM" id="MobiDB-lite"/>
    </source>
</evidence>
<feature type="compositionally biased region" description="Basic and acidic residues" evidence="1">
    <location>
        <begin position="1"/>
        <end position="10"/>
    </location>
</feature>
<sequence length="205" mass="23281">MQQEKSHKSDLSSPFVDQETGKKAEVPSTLSIEQEFLPVLWYLLADRIAPQLCCRYPPPLEQIFKAAVREVSYNDGDLDKAVTLLREIFRNASAEEMIFEQAGQLLNIIEWRRTYHPSWFVQGCKGRRLKPGKCSAYISHAMVLLQTGSDDEALDLTQKILDSSEPESDDEYLAYLIRTAVFICKGEISHGEAEFAYIISKSLTN</sequence>
<evidence type="ECO:0000313" key="3">
    <source>
        <dbReference type="Proteomes" id="UP000245657"/>
    </source>
</evidence>
<dbReference type="RefSeq" id="WP_109968232.1">
    <property type="nucleotide sequence ID" value="NZ_CP176093.1"/>
</dbReference>
<protein>
    <submittedName>
        <fullName evidence="2">Uncharacterized protein</fullName>
    </submittedName>
</protein>
<feature type="region of interest" description="Disordered" evidence="1">
    <location>
        <begin position="1"/>
        <end position="22"/>
    </location>
</feature>
<dbReference type="Proteomes" id="UP000245657">
    <property type="component" value="Unassembled WGS sequence"/>
</dbReference>
<keyword evidence="3" id="KW-1185">Reference proteome</keyword>
<name>A0A2V2NAY3_9EURY</name>
<gene>
    <name evidence="2" type="ORF">DK846_07155</name>
</gene>
<organism evidence="2 3">
    <name type="scientific">Methanospirillum lacunae</name>
    <dbReference type="NCBI Taxonomy" id="668570"/>
    <lineage>
        <taxon>Archaea</taxon>
        <taxon>Methanobacteriati</taxon>
        <taxon>Methanobacteriota</taxon>
        <taxon>Stenosarchaea group</taxon>
        <taxon>Methanomicrobia</taxon>
        <taxon>Methanomicrobiales</taxon>
        <taxon>Methanospirillaceae</taxon>
        <taxon>Methanospirillum</taxon>
    </lineage>
</organism>
<dbReference type="AlphaFoldDB" id="A0A2V2NAY3"/>
<reference evidence="2 3" key="1">
    <citation type="submission" date="2018-05" db="EMBL/GenBank/DDBJ databases">
        <title>Draft genome of Methanospirillum lacunae Ki8-1.</title>
        <authorList>
            <person name="Dueholm M.S."/>
            <person name="Nielsen P.H."/>
            <person name="Bakmann L.F."/>
            <person name="Otzen D.E."/>
        </authorList>
    </citation>
    <scope>NUCLEOTIDE SEQUENCE [LARGE SCALE GENOMIC DNA]</scope>
    <source>
        <strain evidence="2 3">Ki8-1</strain>
    </source>
</reference>
<comment type="caution">
    <text evidence="2">The sequence shown here is derived from an EMBL/GenBank/DDBJ whole genome shotgun (WGS) entry which is preliminary data.</text>
</comment>
<proteinExistence type="predicted"/>
<accession>A0A2V2NAY3</accession>